<dbReference type="EC" id="6.3.2.3" evidence="3"/>
<keyword evidence="3 4" id="KW-0547">Nucleotide-binding</keyword>
<evidence type="ECO:0000256" key="5">
    <source>
        <dbReference type="PIRSR" id="PIRSR001558-2"/>
    </source>
</evidence>
<keyword evidence="8" id="KW-1185">Reference proteome</keyword>
<keyword evidence="3 5" id="KW-0460">Magnesium</keyword>
<feature type="binding site" evidence="4">
    <location>
        <position position="317"/>
    </location>
    <ligand>
        <name>ATP</name>
        <dbReference type="ChEBI" id="CHEBI:30616"/>
    </ligand>
</feature>
<evidence type="ECO:0000313" key="8">
    <source>
        <dbReference type="Proteomes" id="UP001626550"/>
    </source>
</evidence>
<dbReference type="InterPro" id="IPR004887">
    <property type="entry name" value="GSH_synth_subst-bd"/>
</dbReference>
<proteinExistence type="inferred from homology"/>
<feature type="binding site" evidence="4">
    <location>
        <position position="348"/>
    </location>
    <ligand>
        <name>ATP</name>
        <dbReference type="ChEBI" id="CHEBI:30616"/>
    </ligand>
</feature>
<dbReference type="InterPro" id="IPR037013">
    <property type="entry name" value="GSH-S_sub-bd_sf"/>
</dbReference>
<feature type="binding site" evidence="5">
    <location>
        <position position="258"/>
    </location>
    <ligand>
        <name>Mg(2+)</name>
        <dbReference type="ChEBI" id="CHEBI:18420"/>
    </ligand>
</feature>
<name>A0ABD2PPX7_9PLAT</name>
<dbReference type="InterPro" id="IPR005615">
    <property type="entry name" value="Glutathione_synthase"/>
</dbReference>
<dbReference type="GO" id="GO:0000287">
    <property type="term" value="F:magnesium ion binding"/>
    <property type="evidence" value="ECO:0007669"/>
    <property type="project" value="UniProtKB-UniRule"/>
</dbReference>
<dbReference type="PANTHER" id="PTHR11130:SF0">
    <property type="entry name" value="GLUTATHIONE SYNTHETASE"/>
    <property type="match status" value="1"/>
</dbReference>
<evidence type="ECO:0000256" key="4">
    <source>
        <dbReference type="PIRSR" id="PIRSR001558-1"/>
    </source>
</evidence>
<evidence type="ECO:0000256" key="2">
    <source>
        <dbReference type="ARBA" id="ARBA00048871"/>
    </source>
</evidence>
<dbReference type="Gene3D" id="3.30.1490.50">
    <property type="match status" value="1"/>
</dbReference>
<dbReference type="InterPro" id="IPR014709">
    <property type="entry name" value="Glutathione_synthase_C_euk"/>
</dbReference>
<dbReference type="PANTHER" id="PTHR11130">
    <property type="entry name" value="GLUTATHIONE SYNTHETASE"/>
    <property type="match status" value="1"/>
</dbReference>
<keyword evidence="3" id="KW-0317">Glutathione biosynthesis</keyword>
<sequence length="371" mass="41487">MLTNKDGEAVPKQVEFNLMASSFGGLMPRVRSYHQELVRAFGATHAELQSMPECASDSNFAAAMLQARDLYNRSVKGDGDIVFLVSGSEANIFDQRHLERAIYHTLTDKVMSVRVRRVSFEDGLLARIRIDADRRLFIDDLEVAVLYFRHCYSPDHFPSDASWQLRKMLELNRAIKCPCIEYMLANTKLVQTGYSSPNWLASKVYRTEMKNCALIEKSLASQWTLSPEFGINSQQEIDEIVSKAMANPSNFVLKPQREGGANNYFDAELVAKLKEMANTPQAKAFVLMERLKPPTTRNCLLPIAKGATPTSVEVTSELGFYGAFLSICEGDKEQILINQHSGHLVRTKPVHVNEAGINAGFAALDSPFLID</sequence>
<evidence type="ECO:0000259" key="6">
    <source>
        <dbReference type="Pfam" id="PF03199"/>
    </source>
</evidence>
<dbReference type="Pfam" id="PF03917">
    <property type="entry name" value="GSH_synth_ATP"/>
    <property type="match status" value="1"/>
</dbReference>
<dbReference type="SUPFAM" id="SSF56059">
    <property type="entry name" value="Glutathione synthetase ATP-binding domain-like"/>
    <property type="match status" value="1"/>
</dbReference>
<keyword evidence="3" id="KW-0436">Ligase</keyword>
<feature type="binding site" evidence="4">
    <location>
        <position position="188"/>
    </location>
    <ligand>
        <name>ATP</name>
        <dbReference type="ChEBI" id="CHEBI:30616"/>
    </ligand>
</feature>
<feature type="binding site" evidence="4">
    <location>
        <begin position="254"/>
        <end position="263"/>
    </location>
    <ligand>
        <name>ATP</name>
        <dbReference type="ChEBI" id="CHEBI:30616"/>
    </ligand>
</feature>
<evidence type="ECO:0000256" key="3">
    <source>
        <dbReference type="PIRNR" id="PIRNR001558"/>
    </source>
</evidence>
<feature type="binding site" evidence="4">
    <location>
        <position position="346"/>
    </location>
    <ligand>
        <name>substrate</name>
    </ligand>
</feature>
<dbReference type="PIRSF" id="PIRSF001558">
    <property type="entry name" value="GSHase"/>
    <property type="match status" value="1"/>
</dbReference>
<organism evidence="7 8">
    <name type="scientific">Cichlidogyrus casuarinus</name>
    <dbReference type="NCBI Taxonomy" id="1844966"/>
    <lineage>
        <taxon>Eukaryota</taxon>
        <taxon>Metazoa</taxon>
        <taxon>Spiralia</taxon>
        <taxon>Lophotrochozoa</taxon>
        <taxon>Platyhelminthes</taxon>
        <taxon>Monogenea</taxon>
        <taxon>Monopisthocotylea</taxon>
        <taxon>Dactylogyridea</taxon>
        <taxon>Ancyrocephalidae</taxon>
        <taxon>Cichlidogyrus</taxon>
    </lineage>
</organism>
<accession>A0ABD2PPX7</accession>
<dbReference type="AlphaFoldDB" id="A0ABD2PPX7"/>
<dbReference type="Pfam" id="PF03199">
    <property type="entry name" value="GSH_synthase"/>
    <property type="match status" value="1"/>
</dbReference>
<dbReference type="Proteomes" id="UP001626550">
    <property type="component" value="Unassembled WGS sequence"/>
</dbReference>
<dbReference type="SUPFAM" id="SSF52440">
    <property type="entry name" value="PreATP-grasp domain"/>
    <property type="match status" value="1"/>
</dbReference>
<comment type="pathway">
    <text evidence="3">Sulfur metabolism; glutathione biosynthesis; glutathione from L-cysteine and L-glutamate: step 2/2.</text>
</comment>
<comment type="caution">
    <text evidence="7">The sequence shown here is derived from an EMBL/GenBank/DDBJ whole genome shotgun (WGS) entry which is preliminary data.</text>
</comment>
<evidence type="ECO:0000313" key="7">
    <source>
        <dbReference type="EMBL" id="KAL3308742.1"/>
    </source>
</evidence>
<feature type="binding site" evidence="4">
    <location>
        <position position="354"/>
    </location>
    <ligand>
        <name>ATP</name>
        <dbReference type="ChEBI" id="CHEBI:30616"/>
    </ligand>
</feature>
<dbReference type="GO" id="GO:0004363">
    <property type="term" value="F:glutathione synthase activity"/>
    <property type="evidence" value="ECO:0007669"/>
    <property type="project" value="UniProtKB-UniRule"/>
</dbReference>
<dbReference type="EMBL" id="JBJKFK010004747">
    <property type="protein sequence ID" value="KAL3308742.1"/>
    <property type="molecule type" value="Genomic_DNA"/>
</dbReference>
<keyword evidence="3 5" id="KW-0479">Metal-binding</keyword>
<feature type="binding site" evidence="4">
    <location>
        <position position="95"/>
    </location>
    <ligand>
        <name>substrate</name>
    </ligand>
</feature>
<dbReference type="GO" id="GO:0043295">
    <property type="term" value="F:glutathione binding"/>
    <property type="evidence" value="ECO:0007669"/>
    <property type="project" value="UniProtKB-UniRule"/>
</dbReference>
<reference evidence="7 8" key="1">
    <citation type="submission" date="2024-11" db="EMBL/GenBank/DDBJ databases">
        <title>Adaptive evolution of stress response genes in parasites aligns with host niche diversity.</title>
        <authorList>
            <person name="Hahn C."/>
            <person name="Resl P."/>
        </authorList>
    </citation>
    <scope>NUCLEOTIDE SEQUENCE [LARGE SCALE GENOMIC DNA]</scope>
    <source>
        <strain evidence="7">EGGRZ-B1_66</strain>
        <tissue evidence="7">Body</tissue>
    </source>
</reference>
<protein>
    <recommendedName>
        <fullName evidence="1 3">Glutathione synthetase</fullName>
        <shortName evidence="3">GSH-S</shortName>
        <ecNumber evidence="3">6.3.2.3</ecNumber>
    </recommendedName>
</protein>
<dbReference type="Gene3D" id="3.30.470.20">
    <property type="entry name" value="ATP-grasp fold, B domain"/>
    <property type="match status" value="1"/>
</dbReference>
<comment type="similarity">
    <text evidence="3">Belongs to the eukaryotic GSH synthase family.</text>
</comment>
<dbReference type="GO" id="GO:0005524">
    <property type="term" value="F:ATP binding"/>
    <property type="evidence" value="ECO:0007669"/>
    <property type="project" value="UniProtKB-UniRule"/>
</dbReference>
<dbReference type="InterPro" id="IPR016185">
    <property type="entry name" value="PreATP-grasp_dom_sf"/>
</dbReference>
<gene>
    <name evidence="7" type="ORF">Ciccas_012720</name>
</gene>
<dbReference type="Gene3D" id="3.40.50.1760">
    <property type="entry name" value="Glutathione synthase, substrate-binding domain superfamily, eukaryotic"/>
    <property type="match status" value="1"/>
</dbReference>
<feature type="domain" description="Glutathione synthase substrate-binding" evidence="6">
    <location>
        <begin position="81"/>
        <end position="185"/>
    </location>
</feature>
<evidence type="ECO:0000256" key="1">
    <source>
        <dbReference type="ARBA" id="ARBA00020821"/>
    </source>
</evidence>
<keyword evidence="3 4" id="KW-0067">ATP-binding</keyword>
<comment type="cofactor">
    <cofactor evidence="3 5">
        <name>Mg(2+)</name>
        <dbReference type="ChEBI" id="CHEBI:18420"/>
    </cofactor>
    <text evidence="3 5">Binds 1 Mg(2+) ion per subunit.</text>
</comment>
<comment type="catalytic activity">
    <reaction evidence="2">
        <text>gamma-L-glutamyl-L-cysteine + glycine + ATP = glutathione + ADP + phosphate + H(+)</text>
        <dbReference type="Rhea" id="RHEA:13557"/>
        <dbReference type="ChEBI" id="CHEBI:15378"/>
        <dbReference type="ChEBI" id="CHEBI:30616"/>
        <dbReference type="ChEBI" id="CHEBI:43474"/>
        <dbReference type="ChEBI" id="CHEBI:57305"/>
        <dbReference type="ChEBI" id="CHEBI:57925"/>
        <dbReference type="ChEBI" id="CHEBI:58173"/>
        <dbReference type="ChEBI" id="CHEBI:456216"/>
        <dbReference type="EC" id="6.3.2.3"/>
    </reaction>
    <physiologicalReaction direction="left-to-right" evidence="2">
        <dbReference type="Rhea" id="RHEA:13558"/>
    </physiologicalReaction>
</comment>